<protein>
    <submittedName>
        <fullName evidence="5">PAS domain S-box-containing protein/diguanylate cyclase (GGDEF) domain-containing protein</fullName>
    </submittedName>
</protein>
<dbReference type="CDD" id="cd01948">
    <property type="entry name" value="EAL"/>
    <property type="match status" value="1"/>
</dbReference>
<dbReference type="InterPro" id="IPR000014">
    <property type="entry name" value="PAS"/>
</dbReference>
<feature type="transmembrane region" description="Helical" evidence="1">
    <location>
        <begin position="276"/>
        <end position="296"/>
    </location>
</feature>
<dbReference type="InterPro" id="IPR000160">
    <property type="entry name" value="GGDEF_dom"/>
</dbReference>
<dbReference type="Gene3D" id="3.30.70.270">
    <property type="match status" value="1"/>
</dbReference>
<feature type="transmembrane region" description="Helical" evidence="1">
    <location>
        <begin position="211"/>
        <end position="231"/>
    </location>
</feature>
<dbReference type="Pfam" id="PF00990">
    <property type="entry name" value="GGDEF"/>
    <property type="match status" value="1"/>
</dbReference>
<dbReference type="InterPro" id="IPR035919">
    <property type="entry name" value="EAL_sf"/>
</dbReference>
<accession>A0A1W1ZZH3</accession>
<dbReference type="InterPro" id="IPR043128">
    <property type="entry name" value="Rev_trsase/Diguanyl_cyclase"/>
</dbReference>
<dbReference type="NCBIfam" id="TIGR00254">
    <property type="entry name" value="GGDEF"/>
    <property type="match status" value="1"/>
</dbReference>
<feature type="transmembrane region" description="Helical" evidence="1">
    <location>
        <begin position="358"/>
        <end position="379"/>
    </location>
</feature>
<dbReference type="InterPro" id="IPR013655">
    <property type="entry name" value="PAS_fold_3"/>
</dbReference>
<dbReference type="SUPFAM" id="SSF55785">
    <property type="entry name" value="PYP-like sensor domain (PAS domain)"/>
    <property type="match status" value="1"/>
</dbReference>
<dbReference type="InterPro" id="IPR029787">
    <property type="entry name" value="Nucleotide_cyclase"/>
</dbReference>
<dbReference type="Gene3D" id="3.20.20.450">
    <property type="entry name" value="EAL domain"/>
    <property type="match status" value="1"/>
</dbReference>
<dbReference type="InterPro" id="IPR000700">
    <property type="entry name" value="PAS-assoc_C"/>
</dbReference>
<reference evidence="5 6" key="1">
    <citation type="submission" date="2017-04" db="EMBL/GenBank/DDBJ databases">
        <authorList>
            <person name="Afonso C.L."/>
            <person name="Miller P.J."/>
            <person name="Scott M.A."/>
            <person name="Spackman E."/>
            <person name="Goraichik I."/>
            <person name="Dimitrov K.M."/>
            <person name="Suarez D.L."/>
            <person name="Swayne D.E."/>
        </authorList>
    </citation>
    <scope>NUCLEOTIDE SEQUENCE [LARGE SCALE GENOMIC DNA]</scope>
    <source>
        <strain evidence="5 6">CGMCC 1.10972</strain>
    </source>
</reference>
<evidence type="ECO:0000259" key="4">
    <source>
        <dbReference type="PROSITE" id="PS50887"/>
    </source>
</evidence>
<feature type="transmembrane region" description="Helical" evidence="1">
    <location>
        <begin position="237"/>
        <end position="255"/>
    </location>
</feature>
<proteinExistence type="predicted"/>
<name>A0A1W1ZZH3_9HYPH</name>
<sequence length="987" mass="108630">MSVPPPIVALLLSVRHAMSRLIGLGARFSALRLTLLFWLTLLAGVCAAPAYAIDVVPVGPNETVIDLRPAMEVYRNAGRSFQVSAVPGPEGIVRRIEIEANSPQASGNWAVFALTNDSDEQIDRLIVAPHFRLVGSGIFEPDLGSQRIAAITPSQGFALERQPSSEADEFLVTLDPGAVVTFVAELTAERLPDVRIWEPNAYRDTVNAFTLYRGIVLGIAGLLAVFLTILFVVKGSAMFPAAAALAWSVLAYICVDFQFWEKLVAFQAGQEPIWRAGIEVSLLFTLVLFLFAYLNLNRWHGILSVFAVVLLSAIAGLGVLAAFDPVLASGLARVSLAATALLGLGAILTLALQRFDRAIMLLPTWCLLIAWLWAGWMTVTGRIDNDIIQPALGGGLVLIVLLIGFTVMQHGFAGGTLAQGLVSDLERRSLALAGSGDAVFDWDILRDRIFADGESDTLSSLPVDSMNGPARNWLPILHPDDRDRFKLTLDTIIEHRRGRIHQDFRVRDADGHYHWLALRARPMLGSDGEVMRCVGTLKDVTALKKAEERLLQDALSDQLTGLPNRELFKDRLDAISVLATSRADVSPTVFVIDLDRFKQVNDDYGLATGDTLLLTVGRRLNRTLRPQDTLARLSGDQFGLILVSESTPDGVAAFAERLRDAIRAPISFAEREIVLTGSIGLTGWSGEQSPQEALKEAELAMYQAKRMGGDRIEPFRPAYKTISSSRLALETDLRRAFERSELSLAFQPIVDLESETIAGFEALMRWEHPRRGAISPAEFVPIAESSGLIVELGQFALDEATKRLSDWQRATGNSKLFMSVNVSSRQLISQDLIADVEAALKRYRIPPHTLKLELTESLVMDNPERSAQLLTKLRDRGIGLSLDDFGTGYSSLAYLMRFPFDTLKIDQSFLRHNAQPQRPIILHSIVTMAHDLGLKVVAEGVESESDVVQLRQLNCEYAQSFLFSPPMTREAVRRVLVEGETMLRRSA</sequence>
<feature type="domain" description="EAL" evidence="3">
    <location>
        <begin position="726"/>
        <end position="980"/>
    </location>
</feature>
<evidence type="ECO:0000313" key="5">
    <source>
        <dbReference type="EMBL" id="SMC53766.1"/>
    </source>
</evidence>
<dbReference type="STRING" id="937218.SAMN06297251_103243"/>
<dbReference type="PROSITE" id="PS50887">
    <property type="entry name" value="GGDEF"/>
    <property type="match status" value="1"/>
</dbReference>
<evidence type="ECO:0000256" key="1">
    <source>
        <dbReference type="SAM" id="Phobius"/>
    </source>
</evidence>
<dbReference type="Pfam" id="PF08447">
    <property type="entry name" value="PAS_3"/>
    <property type="match status" value="1"/>
</dbReference>
<dbReference type="CDD" id="cd01949">
    <property type="entry name" value="GGDEF"/>
    <property type="match status" value="1"/>
</dbReference>
<keyword evidence="1" id="KW-1133">Transmembrane helix</keyword>
<dbReference type="AlphaFoldDB" id="A0A1W1ZZH3"/>
<dbReference type="Pfam" id="PF00563">
    <property type="entry name" value="EAL"/>
    <property type="match status" value="1"/>
</dbReference>
<organism evidence="5 6">
    <name type="scientific">Fulvimarina manganoxydans</name>
    <dbReference type="NCBI Taxonomy" id="937218"/>
    <lineage>
        <taxon>Bacteria</taxon>
        <taxon>Pseudomonadati</taxon>
        <taxon>Pseudomonadota</taxon>
        <taxon>Alphaproteobacteria</taxon>
        <taxon>Hyphomicrobiales</taxon>
        <taxon>Aurantimonadaceae</taxon>
        <taxon>Fulvimarina</taxon>
    </lineage>
</organism>
<keyword evidence="6" id="KW-1185">Reference proteome</keyword>
<gene>
    <name evidence="5" type="ORF">SAMN06297251_103243</name>
</gene>
<feature type="domain" description="GGDEF" evidence="4">
    <location>
        <begin position="585"/>
        <end position="717"/>
    </location>
</feature>
<dbReference type="Gene3D" id="3.30.450.20">
    <property type="entry name" value="PAS domain"/>
    <property type="match status" value="1"/>
</dbReference>
<dbReference type="EMBL" id="FWXR01000003">
    <property type="protein sequence ID" value="SMC53766.1"/>
    <property type="molecule type" value="Genomic_DNA"/>
</dbReference>
<dbReference type="PROSITE" id="PS50113">
    <property type="entry name" value="PAC"/>
    <property type="match status" value="1"/>
</dbReference>
<dbReference type="Proteomes" id="UP000192656">
    <property type="component" value="Unassembled WGS sequence"/>
</dbReference>
<dbReference type="InterPro" id="IPR001633">
    <property type="entry name" value="EAL_dom"/>
</dbReference>
<keyword evidence="1" id="KW-0472">Membrane</keyword>
<dbReference type="PANTHER" id="PTHR44757">
    <property type="entry name" value="DIGUANYLATE CYCLASE DGCP"/>
    <property type="match status" value="1"/>
</dbReference>
<dbReference type="SMART" id="SM00267">
    <property type="entry name" value="GGDEF"/>
    <property type="match status" value="1"/>
</dbReference>
<dbReference type="SUPFAM" id="SSF55073">
    <property type="entry name" value="Nucleotide cyclase"/>
    <property type="match status" value="1"/>
</dbReference>
<evidence type="ECO:0000259" key="3">
    <source>
        <dbReference type="PROSITE" id="PS50883"/>
    </source>
</evidence>
<feature type="domain" description="PAC" evidence="2">
    <location>
        <begin position="500"/>
        <end position="552"/>
    </location>
</feature>
<dbReference type="SUPFAM" id="SSF141868">
    <property type="entry name" value="EAL domain-like"/>
    <property type="match status" value="1"/>
</dbReference>
<feature type="transmembrane region" description="Helical" evidence="1">
    <location>
        <begin position="391"/>
        <end position="412"/>
    </location>
</feature>
<dbReference type="InterPro" id="IPR035965">
    <property type="entry name" value="PAS-like_dom_sf"/>
</dbReference>
<dbReference type="InterPro" id="IPR001610">
    <property type="entry name" value="PAC"/>
</dbReference>
<keyword evidence="1" id="KW-0812">Transmembrane</keyword>
<evidence type="ECO:0000313" key="6">
    <source>
        <dbReference type="Proteomes" id="UP000192656"/>
    </source>
</evidence>
<evidence type="ECO:0000259" key="2">
    <source>
        <dbReference type="PROSITE" id="PS50113"/>
    </source>
</evidence>
<dbReference type="PROSITE" id="PS50883">
    <property type="entry name" value="EAL"/>
    <property type="match status" value="1"/>
</dbReference>
<dbReference type="SMART" id="SM00086">
    <property type="entry name" value="PAC"/>
    <property type="match status" value="1"/>
</dbReference>
<feature type="transmembrane region" description="Helical" evidence="1">
    <location>
        <begin position="35"/>
        <end position="53"/>
    </location>
</feature>
<dbReference type="CDD" id="cd00130">
    <property type="entry name" value="PAS"/>
    <property type="match status" value="1"/>
</dbReference>
<feature type="transmembrane region" description="Helical" evidence="1">
    <location>
        <begin position="330"/>
        <end position="352"/>
    </location>
</feature>
<feature type="transmembrane region" description="Helical" evidence="1">
    <location>
        <begin position="302"/>
        <end position="323"/>
    </location>
</feature>
<dbReference type="InterPro" id="IPR052155">
    <property type="entry name" value="Biofilm_reg_signaling"/>
</dbReference>
<dbReference type="PANTHER" id="PTHR44757:SF2">
    <property type="entry name" value="BIOFILM ARCHITECTURE MAINTENANCE PROTEIN MBAA"/>
    <property type="match status" value="1"/>
</dbReference>
<dbReference type="NCBIfam" id="TIGR00229">
    <property type="entry name" value="sensory_box"/>
    <property type="match status" value="1"/>
</dbReference>
<dbReference type="SMART" id="SM00052">
    <property type="entry name" value="EAL"/>
    <property type="match status" value="1"/>
</dbReference>